<feature type="domain" description="NAD-dependent epimerase/dehydratase" evidence="1">
    <location>
        <begin position="7"/>
        <end position="214"/>
    </location>
</feature>
<evidence type="ECO:0000313" key="2">
    <source>
        <dbReference type="EMBL" id="MFB9376195.1"/>
    </source>
</evidence>
<dbReference type="Gene3D" id="3.40.50.720">
    <property type="entry name" value="NAD(P)-binding Rossmann-like Domain"/>
    <property type="match status" value="1"/>
</dbReference>
<protein>
    <submittedName>
        <fullName evidence="2">NAD-dependent epimerase/dehydratase family protein</fullName>
    </submittedName>
</protein>
<keyword evidence="3" id="KW-1185">Reference proteome</keyword>
<gene>
    <name evidence="2" type="ORF">ACFFVI_04360</name>
</gene>
<reference evidence="2 3" key="1">
    <citation type="submission" date="2024-09" db="EMBL/GenBank/DDBJ databases">
        <authorList>
            <person name="Sun Q."/>
            <person name="Mori K."/>
        </authorList>
    </citation>
    <scope>NUCLEOTIDE SEQUENCE [LARGE SCALE GENOMIC DNA]</scope>
    <source>
        <strain evidence="2 3">TISTR 1856</strain>
    </source>
</reference>
<dbReference type="Pfam" id="PF01370">
    <property type="entry name" value="Epimerase"/>
    <property type="match status" value="1"/>
</dbReference>
<evidence type="ECO:0000259" key="1">
    <source>
        <dbReference type="Pfam" id="PF01370"/>
    </source>
</evidence>
<evidence type="ECO:0000313" key="3">
    <source>
        <dbReference type="Proteomes" id="UP001589748"/>
    </source>
</evidence>
<dbReference type="RefSeq" id="WP_380134767.1">
    <property type="nucleotide sequence ID" value="NZ_JBHLUI010000002.1"/>
</dbReference>
<dbReference type="Proteomes" id="UP001589748">
    <property type="component" value="Unassembled WGS sequence"/>
</dbReference>
<dbReference type="EMBL" id="JBHMDM010000002">
    <property type="protein sequence ID" value="MFB9376195.1"/>
    <property type="molecule type" value="Genomic_DNA"/>
</dbReference>
<comment type="caution">
    <text evidence="2">The sequence shown here is derived from an EMBL/GenBank/DDBJ whole genome shotgun (WGS) entry which is preliminary data.</text>
</comment>
<organism evidence="2 3">
    <name type="scientific">Kineococcus gynurae</name>
    <dbReference type="NCBI Taxonomy" id="452979"/>
    <lineage>
        <taxon>Bacteria</taxon>
        <taxon>Bacillati</taxon>
        <taxon>Actinomycetota</taxon>
        <taxon>Actinomycetes</taxon>
        <taxon>Kineosporiales</taxon>
        <taxon>Kineosporiaceae</taxon>
        <taxon>Kineococcus</taxon>
    </lineage>
</organism>
<dbReference type="InterPro" id="IPR001509">
    <property type="entry name" value="Epimerase_deHydtase"/>
</dbReference>
<name>A0ABV5LQ30_9ACTN</name>
<dbReference type="InterPro" id="IPR036291">
    <property type="entry name" value="NAD(P)-bd_dom_sf"/>
</dbReference>
<accession>A0ABV5LQ30</accession>
<sequence length="332" mass="34405">MSRTHVVVGAGPVGSGIARALAARGDRVRVVTRSGSGPEGPGLTRHALDAARGDELAAVAAGSDSIVNALNPPYHRWADVWPGVSTGLLGAAEASGALLLHVSNLYGHGPSVRTMVEASPDLSAAGTKGAVRAAVWARSRAAHEAGRVRTVELRASDYFGPGSAGNSHLDLEVVGPVVRRRPPVALVGDPSAPHSWTFLPDLTATVLAVLDAERERGGLSGRVVHVPNSPARSMQQVADDVAGLLGRRPPRVRVLPRPLVGALGLVVPFLRELREVEHQFRRPFVADGTATAALLGVTATPWSEALAADVRALGGEPVAPLPALSRPRGTAR</sequence>
<proteinExistence type="predicted"/>
<dbReference type="SUPFAM" id="SSF51735">
    <property type="entry name" value="NAD(P)-binding Rossmann-fold domains"/>
    <property type="match status" value="1"/>
</dbReference>